<feature type="coiled-coil region" evidence="1">
    <location>
        <begin position="37"/>
        <end position="64"/>
    </location>
</feature>
<accession>A0A0F9GC37</accession>
<organism evidence="2">
    <name type="scientific">marine sediment metagenome</name>
    <dbReference type="NCBI Taxonomy" id="412755"/>
    <lineage>
        <taxon>unclassified sequences</taxon>
        <taxon>metagenomes</taxon>
        <taxon>ecological metagenomes</taxon>
    </lineage>
</organism>
<gene>
    <name evidence="2" type="ORF">LCGC14_2138310</name>
</gene>
<name>A0A0F9GC37_9ZZZZ</name>
<sequence>MAEIKSTLDLVMEKTRHLSFSEQEKQEQHFYEFAKRIKGLIQQYQDQKLRVENLKLELSALQQTFGLKSEDIIKREIVARLDLDQDNRPLLTMLPDLCRSDVTPLESITKEYKEAVYQITQARTAKIKQHLAEKYFISGEAVDPNLENDEAGIKEIQQMRDKFDRLFTLEKSRLADSVET</sequence>
<evidence type="ECO:0000256" key="1">
    <source>
        <dbReference type="SAM" id="Coils"/>
    </source>
</evidence>
<proteinExistence type="predicted"/>
<protein>
    <submittedName>
        <fullName evidence="2">Uncharacterized protein</fullName>
    </submittedName>
</protein>
<dbReference type="EMBL" id="LAZR01026983">
    <property type="protein sequence ID" value="KKL67105.1"/>
    <property type="molecule type" value="Genomic_DNA"/>
</dbReference>
<keyword evidence="1" id="KW-0175">Coiled coil</keyword>
<dbReference type="AlphaFoldDB" id="A0A0F9GC37"/>
<reference evidence="2" key="1">
    <citation type="journal article" date="2015" name="Nature">
        <title>Complex archaea that bridge the gap between prokaryotes and eukaryotes.</title>
        <authorList>
            <person name="Spang A."/>
            <person name="Saw J.H."/>
            <person name="Jorgensen S.L."/>
            <person name="Zaremba-Niedzwiedzka K."/>
            <person name="Martijn J."/>
            <person name="Lind A.E."/>
            <person name="van Eijk R."/>
            <person name="Schleper C."/>
            <person name="Guy L."/>
            <person name="Ettema T.J."/>
        </authorList>
    </citation>
    <scope>NUCLEOTIDE SEQUENCE</scope>
</reference>
<evidence type="ECO:0000313" key="2">
    <source>
        <dbReference type="EMBL" id="KKL67105.1"/>
    </source>
</evidence>
<comment type="caution">
    <text evidence="2">The sequence shown here is derived from an EMBL/GenBank/DDBJ whole genome shotgun (WGS) entry which is preliminary data.</text>
</comment>